<dbReference type="Gene3D" id="1.25.40.480">
    <property type="match status" value="1"/>
</dbReference>
<dbReference type="PANTHER" id="PTHR32094:SF5">
    <property type="entry name" value="FANCONI ANEMIA GROUP E PROTEIN"/>
    <property type="match status" value="1"/>
</dbReference>
<dbReference type="GO" id="GO:0036297">
    <property type="term" value="P:interstrand cross-link repair"/>
    <property type="evidence" value="ECO:0007669"/>
    <property type="project" value="InterPro"/>
</dbReference>
<gene>
    <name evidence="1" type="ORF">MANES_16G103100v8</name>
</gene>
<evidence type="ECO:0000313" key="2">
    <source>
        <dbReference type="Proteomes" id="UP000091857"/>
    </source>
</evidence>
<dbReference type="Proteomes" id="UP000091857">
    <property type="component" value="Chromosome 16"/>
</dbReference>
<dbReference type="Gramene" id="Manes.16G103100.1.v8.1">
    <property type="protein sequence ID" value="Manes.16G103100.1.v8.1.CDS"/>
    <property type="gene ID" value="Manes.16G103100.v8.1"/>
</dbReference>
<keyword evidence="2" id="KW-1185">Reference proteome</keyword>
<comment type="caution">
    <text evidence="1">The sequence shown here is derived from an EMBL/GenBank/DDBJ whole genome shotgun (WGS) entry which is preliminary data.</text>
</comment>
<accession>A0A2C9UAP5</accession>
<dbReference type="STRING" id="3983.A0A2C9UAP5"/>
<sequence length="492" mass="55390">MEQWVPLFDIFLNSLTPETEASMWLQQSFNVSSSNRITTGSFLSLLTKPIDATISSSSPPTSKRVMFIQTLPDMVQSRILSFLAFDHERFCKRDLSMLARSMLTDNQGVDFWVKRSARNLLDEVSESNYQWISGLSLDSEEQRLDEEFETLPGWLKSMASADDSVFPWLPLSPGELNSRELLGGHENERDSFTQIGEGEGENFEEVVVEMEVDRPVDAPLALEIQNMAASLRAQVLNFESRAKTLELVDEICHLCLEKGGDSFAVLGLIEPWKADDEIASLLISHLSNGIDQDDLGWPSQVLSSIILPKFLILEEPASRVLVTAVIDYCKLYQRAAEYALLFPLIMRTGGINNPLCDVVTRIVKECLHPVHVSSFCQKLLCAGEDEKRFICLPCHQCLISNELVWTESLFILFNNILNLNVKLTQDSVDLLVLRIQELAQSFSKSLRFGNFLLCFLTKCSLLLKPHKLLLADAVKQTNTLVTKTILSKLSSF</sequence>
<dbReference type="EMBL" id="CM004402">
    <property type="protein sequence ID" value="OAY27145.1"/>
    <property type="molecule type" value="Genomic_DNA"/>
</dbReference>
<evidence type="ECO:0000313" key="1">
    <source>
        <dbReference type="EMBL" id="OAY27145.1"/>
    </source>
</evidence>
<dbReference type="InterPro" id="IPR039685">
    <property type="entry name" value="FANCE"/>
</dbReference>
<dbReference type="OrthoDB" id="2449818at2759"/>
<proteinExistence type="predicted"/>
<protein>
    <submittedName>
        <fullName evidence="1">Uncharacterized protein</fullName>
    </submittedName>
</protein>
<dbReference type="PANTHER" id="PTHR32094">
    <property type="entry name" value="FANCONI ANEMIA GROUP E PROTEIN"/>
    <property type="match status" value="1"/>
</dbReference>
<dbReference type="AlphaFoldDB" id="A0A2C9UAP5"/>
<reference evidence="2" key="1">
    <citation type="journal article" date="2016" name="Nat. Biotechnol.">
        <title>Sequencing wild and cultivated cassava and related species reveals extensive interspecific hybridization and genetic diversity.</title>
        <authorList>
            <person name="Bredeson J.V."/>
            <person name="Lyons J.B."/>
            <person name="Prochnik S.E."/>
            <person name="Wu G.A."/>
            <person name="Ha C.M."/>
            <person name="Edsinger-Gonzales E."/>
            <person name="Grimwood J."/>
            <person name="Schmutz J."/>
            <person name="Rabbi I.Y."/>
            <person name="Egesi C."/>
            <person name="Nauluvula P."/>
            <person name="Lebot V."/>
            <person name="Ndunguru J."/>
            <person name="Mkamilo G."/>
            <person name="Bart R.S."/>
            <person name="Setter T.L."/>
            <person name="Gleadow R.M."/>
            <person name="Kulakow P."/>
            <person name="Ferguson M.E."/>
            <person name="Rounsley S."/>
            <person name="Rokhsar D.S."/>
        </authorList>
    </citation>
    <scope>NUCLEOTIDE SEQUENCE [LARGE SCALE GENOMIC DNA]</scope>
    <source>
        <strain evidence="2">cv. AM560-2</strain>
    </source>
</reference>
<dbReference type="GO" id="GO:0043240">
    <property type="term" value="C:Fanconi anaemia nuclear complex"/>
    <property type="evidence" value="ECO:0000318"/>
    <property type="project" value="GO_Central"/>
</dbReference>
<organism evidence="1 2">
    <name type="scientific">Manihot esculenta</name>
    <name type="common">Cassava</name>
    <name type="synonym">Jatropha manihot</name>
    <dbReference type="NCBI Taxonomy" id="3983"/>
    <lineage>
        <taxon>Eukaryota</taxon>
        <taxon>Viridiplantae</taxon>
        <taxon>Streptophyta</taxon>
        <taxon>Embryophyta</taxon>
        <taxon>Tracheophyta</taxon>
        <taxon>Spermatophyta</taxon>
        <taxon>Magnoliopsida</taxon>
        <taxon>eudicotyledons</taxon>
        <taxon>Gunneridae</taxon>
        <taxon>Pentapetalae</taxon>
        <taxon>rosids</taxon>
        <taxon>fabids</taxon>
        <taxon>Malpighiales</taxon>
        <taxon>Euphorbiaceae</taxon>
        <taxon>Crotonoideae</taxon>
        <taxon>Manihoteae</taxon>
        <taxon>Manihot</taxon>
    </lineage>
</organism>
<dbReference type="OMA" id="VSSFCQK"/>
<dbReference type="GO" id="GO:0010705">
    <property type="term" value="P:meiotic DNA double-strand break processing involved in reciprocal meiotic recombination"/>
    <property type="evidence" value="ECO:0007669"/>
    <property type="project" value="EnsemblPlants"/>
</dbReference>
<name>A0A2C9UAP5_MANES</name>